<dbReference type="PANTHER" id="PTHR43252">
    <property type="entry name" value="TRANSCRIPTIONAL REGULATOR YQJI"/>
    <property type="match status" value="1"/>
</dbReference>
<organism evidence="2 3">
    <name type="scientific">Gemella bergeri ATCC 700627</name>
    <dbReference type="NCBI Taxonomy" id="1321820"/>
    <lineage>
        <taxon>Bacteria</taxon>
        <taxon>Bacillati</taxon>
        <taxon>Bacillota</taxon>
        <taxon>Bacilli</taxon>
        <taxon>Bacillales</taxon>
        <taxon>Gemellaceae</taxon>
        <taxon>Gemella</taxon>
    </lineage>
</organism>
<dbReference type="SUPFAM" id="SSF46785">
    <property type="entry name" value="Winged helix' DNA-binding domain"/>
    <property type="match status" value="1"/>
</dbReference>
<dbReference type="AlphaFoldDB" id="U2QR49"/>
<keyword evidence="3" id="KW-1185">Reference proteome</keyword>
<dbReference type="HOGENOM" id="CLU_089258_4_3_9"/>
<evidence type="ECO:0000313" key="3">
    <source>
        <dbReference type="Proteomes" id="UP000016637"/>
    </source>
</evidence>
<dbReference type="RefSeq" id="WP_021753261.1">
    <property type="nucleotide sequence ID" value="NZ_KI271855.1"/>
</dbReference>
<accession>U2QR49</accession>
<gene>
    <name evidence="2" type="ORF">HMPREF1983_00619</name>
</gene>
<reference evidence="2 3" key="1">
    <citation type="submission" date="2013-08" db="EMBL/GenBank/DDBJ databases">
        <authorList>
            <person name="Weinstock G."/>
            <person name="Sodergren E."/>
            <person name="Wylie T."/>
            <person name="Fulton L."/>
            <person name="Fulton R."/>
            <person name="Fronick C."/>
            <person name="O'Laughlin M."/>
            <person name="Godfrey J."/>
            <person name="Miner T."/>
            <person name="Herter B."/>
            <person name="Appelbaum E."/>
            <person name="Cordes M."/>
            <person name="Lek S."/>
            <person name="Wollam A."/>
            <person name="Pepin K.H."/>
            <person name="Palsikar V.B."/>
            <person name="Mitreva M."/>
            <person name="Wilson R.K."/>
        </authorList>
    </citation>
    <scope>NUCLEOTIDE SEQUENCE [LARGE SCALE GENOMIC DNA]</scope>
    <source>
        <strain evidence="2 3">ATCC 700627</strain>
    </source>
</reference>
<comment type="caution">
    <text evidence="2">The sequence shown here is derived from an EMBL/GenBank/DDBJ whole genome shotgun (WGS) entry which is preliminary data.</text>
</comment>
<dbReference type="InterPro" id="IPR036388">
    <property type="entry name" value="WH-like_DNA-bd_sf"/>
</dbReference>
<name>U2QR49_9BACL</name>
<dbReference type="InterPro" id="IPR005149">
    <property type="entry name" value="Tscrpt_reg_PadR_N"/>
</dbReference>
<dbReference type="Gene3D" id="1.10.10.10">
    <property type="entry name" value="Winged helix-like DNA-binding domain superfamily/Winged helix DNA-binding domain"/>
    <property type="match status" value="1"/>
</dbReference>
<protein>
    <submittedName>
        <fullName evidence="2">Transcriptional regulator, PadR family</fullName>
    </submittedName>
</protein>
<dbReference type="PANTHER" id="PTHR43252:SF6">
    <property type="entry name" value="NEGATIVE TRANSCRIPTION REGULATOR PADR"/>
    <property type="match status" value="1"/>
</dbReference>
<dbReference type="Proteomes" id="UP000016637">
    <property type="component" value="Unassembled WGS sequence"/>
</dbReference>
<feature type="domain" description="Transcription regulator PadR N-terminal" evidence="1">
    <location>
        <begin position="10"/>
        <end position="82"/>
    </location>
</feature>
<sequence length="171" mass="19647">MKISLTEQIILGLLAEQPQHGYHIENLITERGMRKWAEIGFSSIYYVLERLEKKQLATSLLAKGKEKKQYKITDLGMTELKEKTKKQISERKPANTHLMTGLATSHLINTLELITALENRQAVLMTDLKALQEKMEKGSDVQAARQLFSLSEVLLKAELNWIKSELERLRK</sequence>
<dbReference type="EMBL" id="AWVP01000040">
    <property type="protein sequence ID" value="ERK58981.1"/>
    <property type="molecule type" value="Genomic_DNA"/>
</dbReference>
<evidence type="ECO:0000259" key="1">
    <source>
        <dbReference type="Pfam" id="PF03551"/>
    </source>
</evidence>
<dbReference type="InterPro" id="IPR036390">
    <property type="entry name" value="WH_DNA-bd_sf"/>
</dbReference>
<dbReference type="Pfam" id="PF03551">
    <property type="entry name" value="PadR"/>
    <property type="match status" value="1"/>
</dbReference>
<evidence type="ECO:0000313" key="2">
    <source>
        <dbReference type="EMBL" id="ERK58981.1"/>
    </source>
</evidence>
<proteinExistence type="predicted"/>
<dbReference type="eggNOG" id="COG1695">
    <property type="taxonomic scope" value="Bacteria"/>
</dbReference>
<dbReference type="PATRIC" id="fig|1321820.3.peg.605"/>